<dbReference type="InterPro" id="IPR051260">
    <property type="entry name" value="Diverse_substr_monoxygenases"/>
</dbReference>
<dbReference type="PIRSF" id="PIRSF000337">
    <property type="entry name" value="NTA_MOA"/>
    <property type="match status" value="1"/>
</dbReference>
<evidence type="ECO:0000256" key="4">
    <source>
        <dbReference type="ARBA" id="ARBA00023033"/>
    </source>
</evidence>
<evidence type="ECO:0000256" key="3">
    <source>
        <dbReference type="ARBA" id="ARBA00023002"/>
    </source>
</evidence>
<feature type="binding site" evidence="6">
    <location>
        <position position="226"/>
    </location>
    <ligand>
        <name>FMN</name>
        <dbReference type="ChEBI" id="CHEBI:58210"/>
    </ligand>
</feature>
<dbReference type="CDD" id="cd01095">
    <property type="entry name" value="Nitrilotriacetate_monoxgenase"/>
    <property type="match status" value="1"/>
</dbReference>
<dbReference type="EMBL" id="JAMOIL010000044">
    <property type="protein sequence ID" value="MCM0622692.1"/>
    <property type="molecule type" value="Genomic_DNA"/>
</dbReference>
<feature type="binding site" evidence="6">
    <location>
        <position position="55"/>
    </location>
    <ligand>
        <name>FMN</name>
        <dbReference type="ChEBI" id="CHEBI:58210"/>
    </ligand>
</feature>
<dbReference type="PANTHER" id="PTHR30011:SF16">
    <property type="entry name" value="C2H2 FINGER DOMAIN TRANSCRIPTION FACTOR (EUROFUNG)-RELATED"/>
    <property type="match status" value="1"/>
</dbReference>
<dbReference type="SUPFAM" id="SSF51679">
    <property type="entry name" value="Bacterial luciferase-like"/>
    <property type="match status" value="1"/>
</dbReference>
<dbReference type="Pfam" id="PF00296">
    <property type="entry name" value="Bac_luciferase"/>
    <property type="match status" value="1"/>
</dbReference>
<dbReference type="InterPro" id="IPR036661">
    <property type="entry name" value="Luciferase-like_sf"/>
</dbReference>
<dbReference type="GO" id="GO:0004497">
    <property type="term" value="F:monooxygenase activity"/>
    <property type="evidence" value="ECO:0007669"/>
    <property type="project" value="UniProtKB-KW"/>
</dbReference>
<sequence>MTEKFHLGWFTNFAPPIWEGAFSGDIGSTWADGRFYMDFAKALDRAGFDYMMLEDSSMVSDAYEGTSRADLKHHLYAPKHDPLALAPLLASVTTNLGIVCTASTSFYPPYQLARAMSTLDHLSRGRIGWNIVTSSEDRAAQNYGLDHLYEHDARYDRADEFVEVVDKLWSSWEPDALVMNRETGHYVDHTKVSTIDHKGQFYSVRGPLNTLPSPQGRPVICQAGGSPRGRQFAAEHADTIITQSRGKERMKAYRDDIRARAEHAGRNPDDVKLLFIVNPVLAETDAEAQDRRAAALAQTDKNVERALAHLSALTEVDFSQFDLDAPLTQDVETNGHRTTLAEFLRLGENGAKTLREAAAGWNINAVDLIGSVETVADQMQETMEFVGGDGFLISGPMTRQYISEVTDGLVPELQRRGLTRTSYEHTTFRDNLLSY</sequence>
<dbReference type="InterPro" id="IPR016215">
    <property type="entry name" value="NTA_MOA"/>
</dbReference>
<dbReference type="Gene3D" id="3.20.20.30">
    <property type="entry name" value="Luciferase-like domain"/>
    <property type="match status" value="1"/>
</dbReference>
<proteinExistence type="inferred from homology"/>
<feature type="domain" description="Luciferase-like" evidence="7">
    <location>
        <begin position="31"/>
        <end position="384"/>
    </location>
</feature>
<evidence type="ECO:0000256" key="2">
    <source>
        <dbReference type="ARBA" id="ARBA00022643"/>
    </source>
</evidence>
<dbReference type="GO" id="GO:0016705">
    <property type="term" value="F:oxidoreductase activity, acting on paired donors, with incorporation or reduction of molecular oxygen"/>
    <property type="evidence" value="ECO:0007669"/>
    <property type="project" value="InterPro"/>
</dbReference>
<organism evidence="8 9">
    <name type="scientific">Nocardioides bruguierae</name>
    <dbReference type="NCBI Taxonomy" id="2945102"/>
    <lineage>
        <taxon>Bacteria</taxon>
        <taxon>Bacillati</taxon>
        <taxon>Actinomycetota</taxon>
        <taxon>Actinomycetes</taxon>
        <taxon>Propionibacteriales</taxon>
        <taxon>Nocardioidaceae</taxon>
        <taxon>Nocardioides</taxon>
    </lineage>
</organism>
<feature type="binding site" evidence="6">
    <location>
        <position position="151"/>
    </location>
    <ligand>
        <name>FMN</name>
        <dbReference type="ChEBI" id="CHEBI:58210"/>
    </ligand>
</feature>
<protein>
    <submittedName>
        <fullName evidence="8">NtaA/DmoA family FMN-dependent monooxygenase</fullName>
        <ecNumber evidence="8">1.14.-.-</ecNumber>
    </submittedName>
</protein>
<keyword evidence="2 6" id="KW-0288">FMN</keyword>
<dbReference type="Proteomes" id="UP001139485">
    <property type="component" value="Unassembled WGS sequence"/>
</dbReference>
<accession>A0A9X2DB62</accession>
<evidence type="ECO:0000259" key="7">
    <source>
        <dbReference type="Pfam" id="PF00296"/>
    </source>
</evidence>
<dbReference type="RefSeq" id="WP_250828862.1">
    <property type="nucleotide sequence ID" value="NZ_JAMOIL010000044.1"/>
</dbReference>
<feature type="binding site" evidence="6">
    <location>
        <position position="155"/>
    </location>
    <ligand>
        <name>FMN</name>
        <dbReference type="ChEBI" id="CHEBI:58210"/>
    </ligand>
</feature>
<feature type="binding site" evidence="6">
    <location>
        <position position="101"/>
    </location>
    <ligand>
        <name>FMN</name>
        <dbReference type="ChEBI" id="CHEBI:58210"/>
    </ligand>
</feature>
<evidence type="ECO:0000313" key="9">
    <source>
        <dbReference type="Proteomes" id="UP001139485"/>
    </source>
</evidence>
<keyword evidence="1 6" id="KW-0285">Flavoprotein</keyword>
<name>A0A9X2DB62_9ACTN</name>
<dbReference type="AlphaFoldDB" id="A0A9X2DB62"/>
<keyword evidence="9" id="KW-1185">Reference proteome</keyword>
<keyword evidence="4 8" id="KW-0503">Monooxygenase</keyword>
<dbReference type="InterPro" id="IPR011251">
    <property type="entry name" value="Luciferase-like_dom"/>
</dbReference>
<dbReference type="PANTHER" id="PTHR30011">
    <property type="entry name" value="ALKANESULFONATE MONOOXYGENASE-RELATED"/>
    <property type="match status" value="1"/>
</dbReference>
<evidence type="ECO:0000256" key="1">
    <source>
        <dbReference type="ARBA" id="ARBA00022630"/>
    </source>
</evidence>
<evidence type="ECO:0000313" key="8">
    <source>
        <dbReference type="EMBL" id="MCM0622692.1"/>
    </source>
</evidence>
<gene>
    <name evidence="8" type="ORF">M8330_20590</name>
</gene>
<evidence type="ECO:0000256" key="5">
    <source>
        <dbReference type="ARBA" id="ARBA00033748"/>
    </source>
</evidence>
<comment type="caution">
    <text evidence="8">The sequence shown here is derived from an EMBL/GenBank/DDBJ whole genome shotgun (WGS) entry which is preliminary data.</text>
</comment>
<reference evidence="8" key="1">
    <citation type="submission" date="2022-05" db="EMBL/GenBank/DDBJ databases">
        <authorList>
            <person name="Tuo L."/>
        </authorList>
    </citation>
    <scope>NUCLEOTIDE SEQUENCE</scope>
    <source>
        <strain evidence="8">BSK12Z-4</strain>
    </source>
</reference>
<keyword evidence="3 8" id="KW-0560">Oxidoreductase</keyword>
<evidence type="ECO:0000256" key="6">
    <source>
        <dbReference type="PIRSR" id="PIRSR000337-1"/>
    </source>
</evidence>
<dbReference type="EC" id="1.14.-.-" evidence="8"/>
<dbReference type="NCBIfam" id="TIGR03860">
    <property type="entry name" value="FMN_nitrolo"/>
    <property type="match status" value="1"/>
</dbReference>
<comment type="similarity">
    <text evidence="5">Belongs to the NtaA/SnaA/DszA monooxygenase family.</text>
</comment>